<sequence length="150" mass="16609">MRHSLVFGVAFGIVAVLSCPAPASAQSWSTNLRWEALSESERALADRLAADFFESSLRPAQAEAIETRTSELYRSAPPAARARFRAERRAAWREMSESQRNALRGAKRPAYRNLAEAQKAPFRRHALDLLSAGNTLADRGRRAAVRSADL</sequence>
<keyword evidence="1" id="KW-0732">Signal</keyword>
<keyword evidence="3" id="KW-1185">Reference proteome</keyword>
<accession>A0A239Q078</accession>
<evidence type="ECO:0008006" key="4">
    <source>
        <dbReference type="Google" id="ProtNLM"/>
    </source>
</evidence>
<organism evidence="2 3">
    <name type="scientific">Amphiplicatus metriothermophilus</name>
    <dbReference type="NCBI Taxonomy" id="1519374"/>
    <lineage>
        <taxon>Bacteria</taxon>
        <taxon>Pseudomonadati</taxon>
        <taxon>Pseudomonadota</taxon>
        <taxon>Alphaproteobacteria</taxon>
        <taxon>Parvularculales</taxon>
        <taxon>Parvularculaceae</taxon>
        <taxon>Amphiplicatus</taxon>
    </lineage>
</organism>
<proteinExistence type="predicted"/>
<gene>
    <name evidence="2" type="ORF">SAMN06297382_2888</name>
</gene>
<dbReference type="InterPro" id="IPR021455">
    <property type="entry name" value="DUF3106"/>
</dbReference>
<evidence type="ECO:0000256" key="1">
    <source>
        <dbReference type="SAM" id="SignalP"/>
    </source>
</evidence>
<dbReference type="RefSeq" id="WP_089413313.1">
    <property type="nucleotide sequence ID" value="NZ_FZQA01000009.1"/>
</dbReference>
<feature type="chain" id="PRO_5012105177" description="DUF3106 domain-containing protein" evidence="1">
    <location>
        <begin position="26"/>
        <end position="150"/>
    </location>
</feature>
<dbReference type="AlphaFoldDB" id="A0A239Q078"/>
<evidence type="ECO:0000313" key="3">
    <source>
        <dbReference type="Proteomes" id="UP000198346"/>
    </source>
</evidence>
<feature type="signal peptide" evidence="1">
    <location>
        <begin position="1"/>
        <end position="25"/>
    </location>
</feature>
<evidence type="ECO:0000313" key="2">
    <source>
        <dbReference type="EMBL" id="SNT75738.1"/>
    </source>
</evidence>
<dbReference type="Proteomes" id="UP000198346">
    <property type="component" value="Unassembled WGS sequence"/>
</dbReference>
<dbReference type="PROSITE" id="PS51257">
    <property type="entry name" value="PROKAR_LIPOPROTEIN"/>
    <property type="match status" value="1"/>
</dbReference>
<dbReference type="EMBL" id="FZQA01000009">
    <property type="protein sequence ID" value="SNT75738.1"/>
    <property type="molecule type" value="Genomic_DNA"/>
</dbReference>
<protein>
    <recommendedName>
        <fullName evidence="4">DUF3106 domain-containing protein</fullName>
    </recommendedName>
</protein>
<name>A0A239Q078_9PROT</name>
<reference evidence="2 3" key="1">
    <citation type="submission" date="2017-07" db="EMBL/GenBank/DDBJ databases">
        <authorList>
            <person name="Sun Z.S."/>
            <person name="Albrecht U."/>
            <person name="Echele G."/>
            <person name="Lee C.C."/>
        </authorList>
    </citation>
    <scope>NUCLEOTIDE SEQUENCE [LARGE SCALE GENOMIC DNA]</scope>
    <source>
        <strain evidence="2 3">CGMCC 1.12710</strain>
    </source>
</reference>
<dbReference type="Pfam" id="PF11304">
    <property type="entry name" value="DUF3106"/>
    <property type="match status" value="1"/>
</dbReference>